<keyword evidence="2 5" id="KW-0812">Transmembrane</keyword>
<feature type="transmembrane region" description="Helical" evidence="5">
    <location>
        <begin position="148"/>
        <end position="165"/>
    </location>
</feature>
<feature type="transmembrane region" description="Helical" evidence="5">
    <location>
        <begin position="305"/>
        <end position="322"/>
    </location>
</feature>
<dbReference type="InterPro" id="IPR037185">
    <property type="entry name" value="EmrE-like"/>
</dbReference>
<feature type="transmembrane region" description="Helical" evidence="5">
    <location>
        <begin position="211"/>
        <end position="235"/>
    </location>
</feature>
<dbReference type="GO" id="GO:0015297">
    <property type="term" value="F:antiporter activity"/>
    <property type="evidence" value="ECO:0000318"/>
    <property type="project" value="GO_Central"/>
</dbReference>
<dbReference type="SUPFAM" id="SSF103481">
    <property type="entry name" value="Multidrug resistance efflux transporter EmrE"/>
    <property type="match status" value="1"/>
</dbReference>
<feature type="transmembrane region" description="Helical" evidence="5">
    <location>
        <begin position="247"/>
        <end position="270"/>
    </location>
</feature>
<feature type="transmembrane region" description="Helical" evidence="5">
    <location>
        <begin position="95"/>
        <end position="114"/>
    </location>
</feature>
<dbReference type="PANTHER" id="PTHR11132">
    <property type="entry name" value="SOLUTE CARRIER FAMILY 35"/>
    <property type="match status" value="1"/>
</dbReference>
<dbReference type="InterPro" id="IPR050186">
    <property type="entry name" value="TPT_transporter"/>
</dbReference>
<keyword evidence="7" id="KW-1185">Reference proteome</keyword>
<comment type="subcellular location">
    <subcellularLocation>
        <location evidence="1">Membrane</location>
        <topology evidence="1">Multi-pass membrane protein</topology>
    </subcellularLocation>
</comment>
<reference evidence="6 7" key="2">
    <citation type="journal article" date="2008" name="Nature">
        <title>The Phaeodactylum genome reveals the evolutionary history of diatom genomes.</title>
        <authorList>
            <person name="Bowler C."/>
            <person name="Allen A.E."/>
            <person name="Badger J.H."/>
            <person name="Grimwood J."/>
            <person name="Jabbari K."/>
            <person name="Kuo A."/>
            <person name="Maheswari U."/>
            <person name="Martens C."/>
            <person name="Maumus F."/>
            <person name="Otillar R.P."/>
            <person name="Rayko E."/>
            <person name="Salamov A."/>
            <person name="Vandepoele K."/>
            <person name="Beszteri B."/>
            <person name="Gruber A."/>
            <person name="Heijde M."/>
            <person name="Katinka M."/>
            <person name="Mock T."/>
            <person name="Valentin K."/>
            <person name="Verret F."/>
            <person name="Berges J.A."/>
            <person name="Brownlee C."/>
            <person name="Cadoret J.P."/>
            <person name="Chiovitti A."/>
            <person name="Choi C.J."/>
            <person name="Coesel S."/>
            <person name="De Martino A."/>
            <person name="Detter J.C."/>
            <person name="Durkin C."/>
            <person name="Falciatore A."/>
            <person name="Fournet J."/>
            <person name="Haruta M."/>
            <person name="Huysman M.J."/>
            <person name="Jenkins B.D."/>
            <person name="Jiroutova K."/>
            <person name="Jorgensen R.E."/>
            <person name="Joubert Y."/>
            <person name="Kaplan A."/>
            <person name="Kroger N."/>
            <person name="Kroth P.G."/>
            <person name="La Roche J."/>
            <person name="Lindquist E."/>
            <person name="Lommer M."/>
            <person name="Martin-Jezequel V."/>
            <person name="Lopez P.J."/>
            <person name="Lucas S."/>
            <person name="Mangogna M."/>
            <person name="McGinnis K."/>
            <person name="Medlin L.K."/>
            <person name="Montsant A."/>
            <person name="Oudot-Le Secq M.P."/>
            <person name="Napoli C."/>
            <person name="Obornik M."/>
            <person name="Parker M.S."/>
            <person name="Petit J.L."/>
            <person name="Porcel B.M."/>
            <person name="Poulsen N."/>
            <person name="Robison M."/>
            <person name="Rychlewski L."/>
            <person name="Rynearson T.A."/>
            <person name="Schmutz J."/>
            <person name="Shapiro H."/>
            <person name="Siaut M."/>
            <person name="Stanley M."/>
            <person name="Sussman M.R."/>
            <person name="Taylor A.R."/>
            <person name="Vardi A."/>
            <person name="von Dassow P."/>
            <person name="Vyverman W."/>
            <person name="Willis A."/>
            <person name="Wyrwicz L.S."/>
            <person name="Rokhsar D.S."/>
            <person name="Weissenbach J."/>
            <person name="Armbrust E.V."/>
            <person name="Green B.R."/>
            <person name="Van de Peer Y."/>
            <person name="Grigoriev I.V."/>
        </authorList>
    </citation>
    <scope>NUCLEOTIDE SEQUENCE [LARGE SCALE GENOMIC DNA]</scope>
    <source>
        <strain evidence="6 7">CCMP1335</strain>
    </source>
</reference>
<dbReference type="InParanoid" id="B8BR81"/>
<evidence type="ECO:0000256" key="5">
    <source>
        <dbReference type="SAM" id="Phobius"/>
    </source>
</evidence>
<keyword evidence="3 5" id="KW-1133">Transmembrane helix</keyword>
<dbReference type="EMBL" id="CM000638">
    <property type="protein sequence ID" value="EED95918.1"/>
    <property type="molecule type" value="Genomic_DNA"/>
</dbReference>
<proteinExistence type="predicted"/>
<evidence type="ECO:0008006" key="8">
    <source>
        <dbReference type="Google" id="ProtNLM"/>
    </source>
</evidence>
<dbReference type="eggNOG" id="ENOG502QZE0">
    <property type="taxonomic scope" value="Eukaryota"/>
</dbReference>
<name>B8BR81_THAPS</name>
<protein>
    <recommendedName>
        <fullName evidence="8">Sugar phosphate transporter domain-containing protein</fullName>
    </recommendedName>
</protein>
<dbReference type="KEGG" id="tps:THAPSDRAFT_20875"/>
<dbReference type="PaxDb" id="35128-Thaps20875"/>
<feature type="transmembrane region" description="Helical" evidence="5">
    <location>
        <begin position="120"/>
        <end position="141"/>
    </location>
</feature>
<dbReference type="RefSeq" id="XP_002286277.1">
    <property type="nucleotide sequence ID" value="XM_002286241.1"/>
</dbReference>
<evidence type="ECO:0000256" key="4">
    <source>
        <dbReference type="ARBA" id="ARBA00023136"/>
    </source>
</evidence>
<dbReference type="AlphaFoldDB" id="B8BR81"/>
<dbReference type="GO" id="GO:0055085">
    <property type="term" value="P:transmembrane transport"/>
    <property type="evidence" value="ECO:0000318"/>
    <property type="project" value="GO_Central"/>
</dbReference>
<evidence type="ECO:0000256" key="3">
    <source>
        <dbReference type="ARBA" id="ARBA00022989"/>
    </source>
</evidence>
<feature type="transmembrane region" description="Helical" evidence="5">
    <location>
        <begin position="177"/>
        <end position="199"/>
    </location>
</feature>
<dbReference type="GO" id="GO:0016020">
    <property type="term" value="C:membrane"/>
    <property type="evidence" value="ECO:0007669"/>
    <property type="project" value="UniProtKB-SubCell"/>
</dbReference>
<evidence type="ECO:0000313" key="6">
    <source>
        <dbReference type="EMBL" id="EED95918.1"/>
    </source>
</evidence>
<evidence type="ECO:0000313" key="7">
    <source>
        <dbReference type="Proteomes" id="UP000001449"/>
    </source>
</evidence>
<feature type="transmembrane region" description="Helical" evidence="5">
    <location>
        <begin position="282"/>
        <end position="299"/>
    </location>
</feature>
<feature type="transmembrane region" description="Helical" evidence="5">
    <location>
        <begin position="12"/>
        <end position="31"/>
    </location>
</feature>
<reference evidence="6 7" key="1">
    <citation type="journal article" date="2004" name="Science">
        <title>The genome of the diatom Thalassiosira pseudonana: ecology, evolution, and metabolism.</title>
        <authorList>
            <person name="Armbrust E.V."/>
            <person name="Berges J.A."/>
            <person name="Bowler C."/>
            <person name="Green B.R."/>
            <person name="Martinez D."/>
            <person name="Putnam N.H."/>
            <person name="Zhou S."/>
            <person name="Allen A.E."/>
            <person name="Apt K.E."/>
            <person name="Bechner M."/>
            <person name="Brzezinski M.A."/>
            <person name="Chaal B.K."/>
            <person name="Chiovitti A."/>
            <person name="Davis A.K."/>
            <person name="Demarest M.S."/>
            <person name="Detter J.C."/>
            <person name="Glavina T."/>
            <person name="Goodstein D."/>
            <person name="Hadi M.Z."/>
            <person name="Hellsten U."/>
            <person name="Hildebrand M."/>
            <person name="Jenkins B.D."/>
            <person name="Jurka J."/>
            <person name="Kapitonov V.V."/>
            <person name="Kroger N."/>
            <person name="Lau W.W."/>
            <person name="Lane T.W."/>
            <person name="Larimer F.W."/>
            <person name="Lippmeier J.C."/>
            <person name="Lucas S."/>
            <person name="Medina M."/>
            <person name="Montsant A."/>
            <person name="Obornik M."/>
            <person name="Parker M.S."/>
            <person name="Palenik B."/>
            <person name="Pazour G.J."/>
            <person name="Richardson P.M."/>
            <person name="Rynearson T.A."/>
            <person name="Saito M.A."/>
            <person name="Schwartz D.C."/>
            <person name="Thamatrakoln K."/>
            <person name="Valentin K."/>
            <person name="Vardi A."/>
            <person name="Wilkerson F.P."/>
            <person name="Rokhsar D.S."/>
        </authorList>
    </citation>
    <scope>NUCLEOTIDE SEQUENCE [LARGE SCALE GENOMIC DNA]</scope>
    <source>
        <strain evidence="6 7">CCMP1335</strain>
    </source>
</reference>
<dbReference type="GO" id="GO:0005794">
    <property type="term" value="C:Golgi apparatus"/>
    <property type="evidence" value="ECO:0000318"/>
    <property type="project" value="GO_Central"/>
</dbReference>
<keyword evidence="4 5" id="KW-0472">Membrane</keyword>
<gene>
    <name evidence="6" type="ORF">THAPSDRAFT_20875</name>
</gene>
<feature type="transmembrane region" description="Helical" evidence="5">
    <location>
        <begin position="51"/>
        <end position="75"/>
    </location>
</feature>
<dbReference type="HOGENOM" id="CLU_726647_0_0_1"/>
<sequence length="381" mass="41360">MRIDPATAPSWLLPVAVVFLWIGISLIAITSKCLLTDKKCSRWGPQHGADFPYPLHISWLHLFIVGACLFAVLTFNDAVIAKRKPRLFDGRKLRLCSMVGCVFGLKNVVGLMALRETPTATYMLFHALNIVFIALAAWVVVGETPGSIGEIVSLVGIVIGSSISSSESFFSGGEHSIGGFAFLLNITNGICAGATVATLRWTTLRMGEANLTIAELTCLELLVGAAVIMPIAFVFEGGAVFTINSTQWFWLLVSSVIILIYHLVLSLICYLAPALVVGVVEALKPLPAFVIVALIQKLPHKTTRFWLGTLFTLASAIAFKLSRTINGDSLRRRNSRQYLLDSASIQYQTSGRELYDNVPLNERIGNDLESDSDASVQVAAS</sequence>
<organism evidence="6 7">
    <name type="scientific">Thalassiosira pseudonana</name>
    <name type="common">Marine diatom</name>
    <name type="synonym">Cyclotella nana</name>
    <dbReference type="NCBI Taxonomy" id="35128"/>
    <lineage>
        <taxon>Eukaryota</taxon>
        <taxon>Sar</taxon>
        <taxon>Stramenopiles</taxon>
        <taxon>Ochrophyta</taxon>
        <taxon>Bacillariophyta</taxon>
        <taxon>Coscinodiscophyceae</taxon>
        <taxon>Thalassiosirophycidae</taxon>
        <taxon>Thalassiosirales</taxon>
        <taxon>Thalassiosiraceae</taxon>
        <taxon>Thalassiosira</taxon>
    </lineage>
</organism>
<evidence type="ECO:0000256" key="2">
    <source>
        <dbReference type="ARBA" id="ARBA00022692"/>
    </source>
</evidence>
<accession>B8BR81</accession>
<dbReference type="Proteomes" id="UP000001449">
    <property type="component" value="Chromosome 1"/>
</dbReference>
<dbReference type="GeneID" id="7443110"/>
<evidence type="ECO:0000256" key="1">
    <source>
        <dbReference type="ARBA" id="ARBA00004141"/>
    </source>
</evidence>